<evidence type="ECO:0000313" key="2">
    <source>
        <dbReference type="EMBL" id="EJK44540.1"/>
    </source>
</evidence>
<comment type="caution">
    <text evidence="2">The sequence shown here is derived from an EMBL/GenBank/DDBJ whole genome shotgun (WGS) entry which is preliminary data.</text>
</comment>
<keyword evidence="3" id="KW-1185">Reference proteome</keyword>
<name>K0QZF0_THAOC</name>
<organism evidence="2 3">
    <name type="scientific">Thalassiosira oceanica</name>
    <name type="common">Marine diatom</name>
    <dbReference type="NCBI Taxonomy" id="159749"/>
    <lineage>
        <taxon>Eukaryota</taxon>
        <taxon>Sar</taxon>
        <taxon>Stramenopiles</taxon>
        <taxon>Ochrophyta</taxon>
        <taxon>Bacillariophyta</taxon>
        <taxon>Coscinodiscophyceae</taxon>
        <taxon>Thalassiosirophycidae</taxon>
        <taxon>Thalassiosirales</taxon>
        <taxon>Thalassiosiraceae</taxon>
        <taxon>Thalassiosira</taxon>
    </lineage>
</organism>
<dbReference type="Proteomes" id="UP000266841">
    <property type="component" value="Unassembled WGS sequence"/>
</dbReference>
<reference evidence="2 3" key="1">
    <citation type="journal article" date="2012" name="Genome Biol.">
        <title>Genome and low-iron response of an oceanic diatom adapted to chronic iron limitation.</title>
        <authorList>
            <person name="Lommer M."/>
            <person name="Specht M."/>
            <person name="Roy A.S."/>
            <person name="Kraemer L."/>
            <person name="Andreson R."/>
            <person name="Gutowska M.A."/>
            <person name="Wolf J."/>
            <person name="Bergner S.V."/>
            <person name="Schilhabel M.B."/>
            <person name="Klostermeier U.C."/>
            <person name="Beiko R.G."/>
            <person name="Rosenstiel P."/>
            <person name="Hippler M."/>
            <person name="Laroche J."/>
        </authorList>
    </citation>
    <scope>NUCLEOTIDE SEQUENCE [LARGE SCALE GENOMIC DNA]</scope>
    <source>
        <strain evidence="2 3">CCMP1005</strain>
    </source>
</reference>
<gene>
    <name evidence="2" type="ORF">THAOC_36909</name>
</gene>
<dbReference type="EMBL" id="AGNL01049563">
    <property type="protein sequence ID" value="EJK44540.1"/>
    <property type="molecule type" value="Genomic_DNA"/>
</dbReference>
<accession>K0QZF0</accession>
<proteinExistence type="predicted"/>
<dbReference type="AlphaFoldDB" id="K0QZF0"/>
<protein>
    <submittedName>
        <fullName evidence="2">Uncharacterized protein</fullName>
    </submittedName>
</protein>
<feature type="compositionally biased region" description="Polar residues" evidence="1">
    <location>
        <begin position="17"/>
        <end position="31"/>
    </location>
</feature>
<evidence type="ECO:0000256" key="1">
    <source>
        <dbReference type="SAM" id="MobiDB-lite"/>
    </source>
</evidence>
<evidence type="ECO:0000313" key="3">
    <source>
        <dbReference type="Proteomes" id="UP000266841"/>
    </source>
</evidence>
<feature type="region of interest" description="Disordered" evidence="1">
    <location>
        <begin position="80"/>
        <end position="171"/>
    </location>
</feature>
<feature type="region of interest" description="Disordered" evidence="1">
    <location>
        <begin position="1"/>
        <end position="31"/>
    </location>
</feature>
<sequence length="282" mass="30863">METTTTVKTNLEPKGTLDTSETSQTSAGSLASSICGESSIATRSILEELCSDLSSRSLCKELRRNSSSHGDIAVLAPDMTVGFGCNDKTKNSHTSKRRDSHTSLASLDDFVSSMAKLSRSRKSPPTPTTSTPANQTDPSFPSPSSPQIQGNELPFRPSRRRSLSLGDKPTCAEELRPQSRIMSEYEIGEEVRSTSDLSVDIKTIRNLNEGGGAFIKRSDGSFTFAVVKRRCVEIVSGFRESKEEMLVFFVDPSRKMVKVINEKKWSSSIIGVADHVFEKMHG</sequence>